<dbReference type="eggNOG" id="COG1174">
    <property type="taxonomic scope" value="Bacteria"/>
</dbReference>
<dbReference type="SUPFAM" id="SSF161098">
    <property type="entry name" value="MetI-like"/>
    <property type="match status" value="1"/>
</dbReference>
<comment type="subcellular location">
    <subcellularLocation>
        <location evidence="6">Cell membrane</location>
        <topology evidence="6">Multi-pass membrane protein</topology>
    </subcellularLocation>
    <subcellularLocation>
        <location evidence="1">Membrane</location>
        <topology evidence="1">Multi-pass membrane protein</topology>
    </subcellularLocation>
</comment>
<evidence type="ECO:0000256" key="2">
    <source>
        <dbReference type="ARBA" id="ARBA00022448"/>
    </source>
</evidence>
<evidence type="ECO:0000256" key="1">
    <source>
        <dbReference type="ARBA" id="ARBA00004141"/>
    </source>
</evidence>
<dbReference type="CDD" id="cd06261">
    <property type="entry name" value="TM_PBP2"/>
    <property type="match status" value="1"/>
</dbReference>
<protein>
    <submittedName>
        <fullName evidence="8">ABC-type proline/glycine betaine transport system, permease component</fullName>
    </submittedName>
</protein>
<dbReference type="PANTHER" id="PTHR30177:SF4">
    <property type="entry name" value="OSMOPROTECTANT IMPORT PERMEASE PROTEIN OSMW"/>
    <property type="match status" value="1"/>
</dbReference>
<keyword evidence="2 6" id="KW-0813">Transport</keyword>
<comment type="similarity">
    <text evidence="6">Belongs to the binding-protein-dependent transport system permease family.</text>
</comment>
<dbReference type="PANTHER" id="PTHR30177">
    <property type="entry name" value="GLYCINE BETAINE/L-PROLINE TRANSPORT SYSTEM PERMEASE PROTEIN PROW"/>
    <property type="match status" value="1"/>
</dbReference>
<evidence type="ECO:0000256" key="3">
    <source>
        <dbReference type="ARBA" id="ARBA00022692"/>
    </source>
</evidence>
<dbReference type="HOGENOM" id="CLU_046113_7_2_0"/>
<keyword evidence="9" id="KW-1185">Reference proteome</keyword>
<dbReference type="FunFam" id="1.10.3720.10:FF:000001">
    <property type="entry name" value="Glycine betaine ABC transporter, permease"/>
    <property type="match status" value="1"/>
</dbReference>
<dbReference type="EMBL" id="CP003260">
    <property type="protein sequence ID" value="AFG35214.1"/>
    <property type="molecule type" value="Genomic_DNA"/>
</dbReference>
<evidence type="ECO:0000256" key="6">
    <source>
        <dbReference type="RuleBase" id="RU363032"/>
    </source>
</evidence>
<feature type="transmembrane region" description="Helical" evidence="6">
    <location>
        <begin position="56"/>
        <end position="82"/>
    </location>
</feature>
<dbReference type="InterPro" id="IPR051204">
    <property type="entry name" value="ABC_transp_perm/SBD"/>
</dbReference>
<dbReference type="AlphaFoldDB" id="H9UCH1"/>
<evidence type="ECO:0000256" key="5">
    <source>
        <dbReference type="ARBA" id="ARBA00023136"/>
    </source>
</evidence>
<dbReference type="InterPro" id="IPR000515">
    <property type="entry name" value="MetI-like"/>
</dbReference>
<dbReference type="GO" id="GO:0031460">
    <property type="term" value="P:glycine betaine transport"/>
    <property type="evidence" value="ECO:0007669"/>
    <property type="project" value="TreeGrafter"/>
</dbReference>
<accession>H9UCH1</accession>
<evidence type="ECO:0000256" key="4">
    <source>
        <dbReference type="ARBA" id="ARBA00022989"/>
    </source>
</evidence>
<gene>
    <name evidence="8" type="ordered locus">Ferpe_1113</name>
</gene>
<dbReference type="GO" id="GO:0005886">
    <property type="term" value="C:plasma membrane"/>
    <property type="evidence" value="ECO:0007669"/>
    <property type="project" value="UniProtKB-SubCell"/>
</dbReference>
<feature type="transmembrane region" description="Helical" evidence="6">
    <location>
        <begin position="182"/>
        <end position="204"/>
    </location>
</feature>
<dbReference type="Proteomes" id="UP000007384">
    <property type="component" value="Chromosome"/>
</dbReference>
<feature type="transmembrane region" description="Helical" evidence="6">
    <location>
        <begin position="20"/>
        <end position="44"/>
    </location>
</feature>
<dbReference type="Gene3D" id="1.10.3720.10">
    <property type="entry name" value="MetI-like"/>
    <property type="match status" value="1"/>
</dbReference>
<organism evidence="8 9">
    <name type="scientific">Fervidobacterium pennivorans (strain DSM 9078 / Ven5)</name>
    <dbReference type="NCBI Taxonomy" id="771875"/>
    <lineage>
        <taxon>Bacteria</taxon>
        <taxon>Thermotogati</taxon>
        <taxon>Thermotogota</taxon>
        <taxon>Thermotogae</taxon>
        <taxon>Thermotogales</taxon>
        <taxon>Fervidobacteriaceae</taxon>
        <taxon>Fervidobacterium</taxon>
    </lineage>
</organism>
<evidence type="ECO:0000259" key="7">
    <source>
        <dbReference type="PROSITE" id="PS50928"/>
    </source>
</evidence>
<feature type="domain" description="ABC transmembrane type-1" evidence="7">
    <location>
        <begin position="20"/>
        <end position="205"/>
    </location>
</feature>
<dbReference type="KEGG" id="fpe:Ferpe_1113"/>
<dbReference type="STRING" id="771875.Ferpe_1113"/>
<dbReference type="InterPro" id="IPR035906">
    <property type="entry name" value="MetI-like_sf"/>
</dbReference>
<keyword evidence="5 6" id="KW-0472">Membrane</keyword>
<evidence type="ECO:0000313" key="9">
    <source>
        <dbReference type="Proteomes" id="UP000007384"/>
    </source>
</evidence>
<dbReference type="PATRIC" id="fig|771875.3.peg.1136"/>
<sequence length="220" mass="23357">MYDSVFDFWMQNIDNLMHQLWQTLFLFSVSLSISIIVGLAIAIYVTRPGREKARTFALSITGVGQAVPSIAVLALTFLFLGIGARTAIFALVVYSLVPIVFNAASGLISVPAQIKEAARGMGMTDRQILWKVEIPMSFPAIAAGIRSAATINIGTTAVASAIGAGGFGETIFIGLRLMSSEMILGGAIPLALLAIIVDILLSILEKKLTSPGLQLNKSTE</sequence>
<dbReference type="PROSITE" id="PS50928">
    <property type="entry name" value="ABC_TM1"/>
    <property type="match status" value="1"/>
</dbReference>
<keyword evidence="3 6" id="KW-0812">Transmembrane</keyword>
<dbReference type="Pfam" id="PF00528">
    <property type="entry name" value="BPD_transp_1"/>
    <property type="match status" value="1"/>
</dbReference>
<feature type="transmembrane region" description="Helical" evidence="6">
    <location>
        <begin position="151"/>
        <end position="175"/>
    </location>
</feature>
<dbReference type="RefSeq" id="WP_014451654.1">
    <property type="nucleotide sequence ID" value="NC_017095.1"/>
</dbReference>
<name>H9UCH1_FERPD</name>
<dbReference type="GO" id="GO:0055085">
    <property type="term" value="P:transmembrane transport"/>
    <property type="evidence" value="ECO:0007669"/>
    <property type="project" value="InterPro"/>
</dbReference>
<proteinExistence type="inferred from homology"/>
<evidence type="ECO:0000313" key="8">
    <source>
        <dbReference type="EMBL" id="AFG35214.1"/>
    </source>
</evidence>
<reference evidence="8" key="1">
    <citation type="submission" date="2012-03" db="EMBL/GenBank/DDBJ databases">
        <title>Complete sequence of Fervidobacterium pennivorans DSM 9078.</title>
        <authorList>
            <consortium name="US DOE Joint Genome Institute"/>
            <person name="Lucas S."/>
            <person name="Han J."/>
            <person name="Lapidus A."/>
            <person name="Cheng J.-F."/>
            <person name="Goodwin L."/>
            <person name="Pitluck S."/>
            <person name="Peters L."/>
            <person name="Ovchinnikova G."/>
            <person name="Lu M."/>
            <person name="Detter J.C."/>
            <person name="Han C."/>
            <person name="Tapia R."/>
            <person name="Land M."/>
            <person name="Hauser L."/>
            <person name="Kyrpides N."/>
            <person name="Ivanova N."/>
            <person name="Pagani I."/>
            <person name="Noll K.M."/>
            <person name="Woyke T."/>
        </authorList>
    </citation>
    <scope>NUCLEOTIDE SEQUENCE</scope>
    <source>
        <strain evidence="8">DSM 9078</strain>
    </source>
</reference>
<feature type="transmembrane region" description="Helical" evidence="6">
    <location>
        <begin position="88"/>
        <end position="108"/>
    </location>
</feature>
<keyword evidence="4 6" id="KW-1133">Transmembrane helix</keyword>